<evidence type="ECO:0000313" key="2">
    <source>
        <dbReference type="EMBL" id="KAJ4387900.1"/>
    </source>
</evidence>
<evidence type="ECO:0000256" key="1">
    <source>
        <dbReference type="SAM" id="Phobius"/>
    </source>
</evidence>
<accession>A0A9W9CTR7</accession>
<keyword evidence="1" id="KW-0472">Membrane</keyword>
<dbReference type="Proteomes" id="UP001140453">
    <property type="component" value="Unassembled WGS sequence"/>
</dbReference>
<dbReference type="EMBL" id="JAPEVB010000005">
    <property type="protein sequence ID" value="KAJ4387900.1"/>
    <property type="molecule type" value="Genomic_DNA"/>
</dbReference>
<evidence type="ECO:0000313" key="3">
    <source>
        <dbReference type="Proteomes" id="UP001140453"/>
    </source>
</evidence>
<sequence>MKEPPIDSPTTAQSNRWTRLDPFFDFYKASTASYVSNLLQVNDDPPALTKHEDLLDIIRLLKENPSRPRGDLVKECFSPDPRAPEDYRKPAESDIHRAFNLATRIITMVNCAGENQPADLLDDGSEPLEWRNSDSLQQFLASAFPLRDHPTLNEKGQRDEIGLKSQLKATNLRDVAGLTFRGTDNLKDHLRLTQDTGVVELYHHTSILKEHLGLGSPNEHPTTSMMCANNAIPRLLALETLDSLQKILFPVDQKSRRMLRSLVSKEQLDPDCLRFEAVISRTDEENDIKYQYWASRLMDLYDEVENPKARGFLEQWMERKSGARYVMMATLAGVVVAVVLGFLGLVVGIFQAWVGYQQWRHPIPSA</sequence>
<dbReference type="AlphaFoldDB" id="A0A9W9CTR7"/>
<comment type="caution">
    <text evidence="2">The sequence shown here is derived from an EMBL/GenBank/DDBJ whole genome shotgun (WGS) entry which is preliminary data.</text>
</comment>
<organism evidence="2 3">
    <name type="scientific">Gnomoniopsis smithogilvyi</name>
    <dbReference type="NCBI Taxonomy" id="1191159"/>
    <lineage>
        <taxon>Eukaryota</taxon>
        <taxon>Fungi</taxon>
        <taxon>Dikarya</taxon>
        <taxon>Ascomycota</taxon>
        <taxon>Pezizomycotina</taxon>
        <taxon>Sordariomycetes</taxon>
        <taxon>Sordariomycetidae</taxon>
        <taxon>Diaporthales</taxon>
        <taxon>Gnomoniaceae</taxon>
        <taxon>Gnomoniopsis</taxon>
    </lineage>
</organism>
<dbReference type="OrthoDB" id="5428890at2759"/>
<reference evidence="2" key="1">
    <citation type="submission" date="2022-10" db="EMBL/GenBank/DDBJ databases">
        <title>Tapping the CABI collections for fungal endophytes: first genome assemblies for Collariella, Neodidymelliopsis, Ascochyta clinopodiicola, Didymella pomorum, Didymosphaeria variabile, Neocosmospora piperis and Neocucurbitaria cava.</title>
        <authorList>
            <person name="Hill R."/>
        </authorList>
    </citation>
    <scope>NUCLEOTIDE SEQUENCE</scope>
    <source>
        <strain evidence="2">IMI 355082</strain>
    </source>
</reference>
<proteinExistence type="predicted"/>
<name>A0A9W9CTR7_9PEZI</name>
<keyword evidence="1" id="KW-0812">Transmembrane</keyword>
<protein>
    <submittedName>
        <fullName evidence="2">Uncharacterized protein</fullName>
    </submittedName>
</protein>
<keyword evidence="1" id="KW-1133">Transmembrane helix</keyword>
<gene>
    <name evidence="2" type="ORF">N0V93_008503</name>
</gene>
<keyword evidence="3" id="KW-1185">Reference proteome</keyword>
<feature type="transmembrane region" description="Helical" evidence="1">
    <location>
        <begin position="325"/>
        <end position="354"/>
    </location>
</feature>